<evidence type="ECO:0000256" key="3">
    <source>
        <dbReference type="ARBA" id="ARBA00022605"/>
    </source>
</evidence>
<dbReference type="InterPro" id="IPR008242">
    <property type="entry name" value="Chor_mutase/pphenate_deHydtase"/>
</dbReference>
<evidence type="ECO:0000256" key="4">
    <source>
        <dbReference type="ARBA" id="ARBA00023141"/>
    </source>
</evidence>
<evidence type="ECO:0000256" key="2">
    <source>
        <dbReference type="ARBA" id="ARBA00013147"/>
    </source>
</evidence>
<evidence type="ECO:0000259" key="9">
    <source>
        <dbReference type="PROSITE" id="PS51171"/>
    </source>
</evidence>
<evidence type="ECO:0000259" key="10">
    <source>
        <dbReference type="PROSITE" id="PS51671"/>
    </source>
</evidence>
<keyword evidence="4" id="KW-0057">Aromatic amino acid biosynthesis</keyword>
<protein>
    <recommendedName>
        <fullName evidence="2">prephenate dehydratase</fullName>
        <ecNumber evidence="2">4.2.1.51</ecNumber>
    </recommendedName>
</protein>
<dbReference type="PROSITE" id="PS51671">
    <property type="entry name" value="ACT"/>
    <property type="match status" value="1"/>
</dbReference>
<feature type="region of interest" description="Disordered" evidence="8">
    <location>
        <begin position="1"/>
        <end position="37"/>
    </location>
</feature>
<evidence type="ECO:0000313" key="12">
    <source>
        <dbReference type="Proteomes" id="UP000037136"/>
    </source>
</evidence>
<comment type="pathway">
    <text evidence="1">Amino-acid biosynthesis; L-phenylalanine biosynthesis; phenylpyruvate from prephenate: step 1/1.</text>
</comment>
<dbReference type="PIRSF" id="PIRSF001500">
    <property type="entry name" value="Chor_mut_pdt_Ppr"/>
    <property type="match status" value="1"/>
</dbReference>
<dbReference type="CDD" id="cd13532">
    <property type="entry name" value="PBP2_PDT_like"/>
    <property type="match status" value="1"/>
</dbReference>
<dbReference type="PROSITE" id="PS51171">
    <property type="entry name" value="PREPHENATE_DEHYDR_3"/>
    <property type="match status" value="1"/>
</dbReference>
<dbReference type="EMBL" id="LAZP02000167">
    <property type="protein sequence ID" value="PFH59870.1"/>
    <property type="molecule type" value="Genomic_DNA"/>
</dbReference>
<dbReference type="InterPro" id="IPR001086">
    <property type="entry name" value="Preph_deHydtase"/>
</dbReference>
<evidence type="ECO:0000256" key="8">
    <source>
        <dbReference type="SAM" id="MobiDB-lite"/>
    </source>
</evidence>
<sequence>MTRKKENEAGGSLHVGPGGIQPFPSRPETDARPPQTAAVDASLAKPAVSFLGPIASYSHQAALQTFAEEKWDLHPATTITDVFDNVQLRQAPLGVVPFENSSNGCVVETFDNFADRDGQYRDIVVQGEIYIDINHCLLGKKTPVDADAVGNTDQSPTEAAPESQNADFRHIQQLYSHPQALGQCRRFISANLSGAELHPVSSTSRAAEMVAQSGDNTSAAISSKLAASVYDLDALAETIQDRKDNTTRFLVIGNLQNPVQDASAAIQSLFAGANAPSGSKSLVSFTVPHGSPGALADVLCCFNEHSLNLTSINSRPSLLAPFQYVFFVELEGHRYDDDGRVERALDKISRVAQGSRWLGSWERYR</sequence>
<dbReference type="SUPFAM" id="SSF53850">
    <property type="entry name" value="Periplasmic binding protein-like II"/>
    <property type="match status" value="1"/>
</dbReference>
<accession>A0A2A9PG67</accession>
<dbReference type="CDD" id="cd04905">
    <property type="entry name" value="ACT_CM-PDT"/>
    <property type="match status" value="1"/>
</dbReference>
<dbReference type="Pfam" id="PF00800">
    <property type="entry name" value="PDT"/>
    <property type="match status" value="1"/>
</dbReference>
<dbReference type="UniPathway" id="UPA00121">
    <property type="reaction ID" value="UER00345"/>
</dbReference>
<reference evidence="11 12" key="2">
    <citation type="journal article" date="2017" name="Sci. Rep.">
        <title>Ant-infecting Ophiocordyceps genomes reveal a high diversity of potential behavioral manipulation genes and a possible major role for enterotoxins.</title>
        <authorList>
            <person name="de Bekker C."/>
            <person name="Ohm R.A."/>
            <person name="Evans H.C."/>
            <person name="Brachmann A."/>
            <person name="Hughes D.P."/>
        </authorList>
    </citation>
    <scope>NUCLEOTIDE SEQUENCE [LARGE SCALE GENOMIC DNA]</scope>
    <source>
        <strain evidence="11 12">SC16a</strain>
    </source>
</reference>
<comment type="catalytic activity">
    <reaction evidence="7">
        <text>prephenate + H(+) = 3-phenylpyruvate + CO2 + H2O</text>
        <dbReference type="Rhea" id="RHEA:21648"/>
        <dbReference type="ChEBI" id="CHEBI:15377"/>
        <dbReference type="ChEBI" id="CHEBI:15378"/>
        <dbReference type="ChEBI" id="CHEBI:16526"/>
        <dbReference type="ChEBI" id="CHEBI:18005"/>
        <dbReference type="ChEBI" id="CHEBI:29934"/>
        <dbReference type="EC" id="4.2.1.51"/>
    </reaction>
</comment>
<feature type="domain" description="Prephenate dehydratase" evidence="9">
    <location>
        <begin position="47"/>
        <end position="254"/>
    </location>
</feature>
<dbReference type="GO" id="GO:0004664">
    <property type="term" value="F:prephenate dehydratase activity"/>
    <property type="evidence" value="ECO:0007669"/>
    <property type="project" value="UniProtKB-EC"/>
</dbReference>
<name>A0A2A9PG67_OPHUN</name>
<keyword evidence="12" id="KW-1185">Reference proteome</keyword>
<evidence type="ECO:0000256" key="6">
    <source>
        <dbReference type="ARBA" id="ARBA00023239"/>
    </source>
</evidence>
<dbReference type="AlphaFoldDB" id="A0A2A9PG67"/>
<proteinExistence type="predicted"/>
<dbReference type="InterPro" id="IPR045865">
    <property type="entry name" value="ACT-like_dom_sf"/>
</dbReference>
<comment type="caution">
    <text evidence="11">The sequence shown here is derived from an EMBL/GenBank/DDBJ whole genome shotgun (WGS) entry which is preliminary data.</text>
</comment>
<evidence type="ECO:0000256" key="7">
    <source>
        <dbReference type="ARBA" id="ARBA00047848"/>
    </source>
</evidence>
<dbReference type="SUPFAM" id="SSF55021">
    <property type="entry name" value="ACT-like"/>
    <property type="match status" value="1"/>
</dbReference>
<keyword evidence="3" id="KW-0028">Amino-acid biosynthesis</keyword>
<gene>
    <name evidence="11" type="ORF">XA68_11762</name>
</gene>
<keyword evidence="5" id="KW-0584">Phenylalanine biosynthesis</keyword>
<dbReference type="PANTHER" id="PTHR21022">
    <property type="entry name" value="PREPHENATE DEHYDRATASE P PROTEIN"/>
    <property type="match status" value="1"/>
</dbReference>
<dbReference type="GO" id="GO:0005737">
    <property type="term" value="C:cytoplasm"/>
    <property type="evidence" value="ECO:0007669"/>
    <property type="project" value="TreeGrafter"/>
</dbReference>
<dbReference type="PANTHER" id="PTHR21022:SF19">
    <property type="entry name" value="PREPHENATE DEHYDRATASE-RELATED"/>
    <property type="match status" value="1"/>
</dbReference>
<dbReference type="GO" id="GO:0009094">
    <property type="term" value="P:L-phenylalanine biosynthetic process"/>
    <property type="evidence" value="ECO:0007669"/>
    <property type="project" value="UniProtKB-UniPathway"/>
</dbReference>
<dbReference type="InterPro" id="IPR018528">
    <property type="entry name" value="Preph_deHydtase_CS"/>
</dbReference>
<evidence type="ECO:0000313" key="11">
    <source>
        <dbReference type="EMBL" id="PFH59870.1"/>
    </source>
</evidence>
<evidence type="ECO:0000256" key="5">
    <source>
        <dbReference type="ARBA" id="ARBA00023222"/>
    </source>
</evidence>
<keyword evidence="6" id="KW-0456">Lyase</keyword>
<organism evidence="11 12">
    <name type="scientific">Ophiocordyceps unilateralis</name>
    <name type="common">Zombie-ant fungus</name>
    <name type="synonym">Torrubia unilateralis</name>
    <dbReference type="NCBI Taxonomy" id="268505"/>
    <lineage>
        <taxon>Eukaryota</taxon>
        <taxon>Fungi</taxon>
        <taxon>Dikarya</taxon>
        <taxon>Ascomycota</taxon>
        <taxon>Pezizomycotina</taxon>
        <taxon>Sordariomycetes</taxon>
        <taxon>Hypocreomycetidae</taxon>
        <taxon>Hypocreales</taxon>
        <taxon>Ophiocordycipitaceae</taxon>
        <taxon>Ophiocordyceps</taxon>
    </lineage>
</organism>
<dbReference type="OrthoDB" id="983542at2759"/>
<dbReference type="STRING" id="268505.A0A2A9PG67"/>
<dbReference type="InterPro" id="IPR002912">
    <property type="entry name" value="ACT_dom"/>
</dbReference>
<dbReference type="Proteomes" id="UP000037136">
    <property type="component" value="Unassembled WGS sequence"/>
</dbReference>
<dbReference type="Gene3D" id="3.40.190.10">
    <property type="entry name" value="Periplasmic binding protein-like II"/>
    <property type="match status" value="2"/>
</dbReference>
<evidence type="ECO:0000256" key="1">
    <source>
        <dbReference type="ARBA" id="ARBA00004741"/>
    </source>
</evidence>
<reference evidence="11 12" key="1">
    <citation type="journal article" date="2015" name="BMC Genomics">
        <title>Gene expression during zombie ant biting behavior reflects the complexity underlying fungal parasitic behavioral manipulation.</title>
        <authorList>
            <person name="de Bekker C."/>
            <person name="Ohm R.A."/>
            <person name="Loreto R.G."/>
            <person name="Sebastian A."/>
            <person name="Albert I."/>
            <person name="Merrow M."/>
            <person name="Brachmann A."/>
            <person name="Hughes D.P."/>
        </authorList>
    </citation>
    <scope>NUCLEOTIDE SEQUENCE [LARGE SCALE GENOMIC DNA]</scope>
    <source>
        <strain evidence="11 12">SC16a</strain>
    </source>
</reference>
<dbReference type="FunFam" id="3.40.190.10:FF:000034">
    <property type="entry name" value="Chorismate mutase/prephenate dehydratase"/>
    <property type="match status" value="1"/>
</dbReference>
<dbReference type="EC" id="4.2.1.51" evidence="2"/>
<dbReference type="Gene3D" id="3.30.70.260">
    <property type="match status" value="1"/>
</dbReference>
<feature type="domain" description="ACT" evidence="10">
    <location>
        <begin position="283"/>
        <end position="360"/>
    </location>
</feature>
<dbReference type="PROSITE" id="PS00857">
    <property type="entry name" value="PREPHENATE_DEHYDR_1"/>
    <property type="match status" value="1"/>
</dbReference>